<accession>A0A9Q2FNP9</accession>
<dbReference type="RefSeq" id="WP_194258286.1">
    <property type="nucleotide sequence ID" value="NZ_JABCQN010000009.1"/>
</dbReference>
<sequence length="95" mass="10606">MTDGLNIMSKTAIAVDRGHLQACQGSALPQIFAEDMRNPDHKMKYISWFVVLEELEKRFIFPALFSADEISQITAAVTLPPAQSTRLSNMLKGPR</sequence>
<name>A0A9Q2FNP9_GLUJA</name>
<dbReference type="GeneID" id="81475765"/>
<dbReference type="EMBL" id="JABCQN010000009">
    <property type="protein sequence ID" value="MBF0871900.1"/>
    <property type="molecule type" value="Genomic_DNA"/>
</dbReference>
<evidence type="ECO:0000313" key="1">
    <source>
        <dbReference type="EMBL" id="MBF0871900.1"/>
    </source>
</evidence>
<organism evidence="1 2">
    <name type="scientific">Gluconobacter japonicus</name>
    <dbReference type="NCBI Taxonomy" id="376620"/>
    <lineage>
        <taxon>Bacteria</taxon>
        <taxon>Pseudomonadati</taxon>
        <taxon>Pseudomonadota</taxon>
        <taxon>Alphaproteobacteria</taxon>
        <taxon>Acetobacterales</taxon>
        <taxon>Acetobacteraceae</taxon>
        <taxon>Gluconobacter</taxon>
    </lineage>
</organism>
<reference evidence="1" key="2">
    <citation type="submission" date="2020-11" db="EMBL/GenBank/DDBJ databases">
        <title>Description of novel Gluconobacter species.</title>
        <authorList>
            <person name="Cleenwerck I."/>
            <person name="Cnockaert M."/>
            <person name="Borremans W."/>
            <person name="Wieme A.D."/>
            <person name="De Vuyst L."/>
            <person name="Vandamme P."/>
        </authorList>
    </citation>
    <scope>NUCLEOTIDE SEQUENCE</scope>
    <source>
        <strain evidence="1">R71697</strain>
    </source>
</reference>
<proteinExistence type="predicted"/>
<dbReference type="AlphaFoldDB" id="A0A9Q2FNP9"/>
<dbReference type="Proteomes" id="UP000661006">
    <property type="component" value="Unassembled WGS sequence"/>
</dbReference>
<evidence type="ECO:0000313" key="2">
    <source>
        <dbReference type="Proteomes" id="UP000661006"/>
    </source>
</evidence>
<protein>
    <submittedName>
        <fullName evidence="1">Uncharacterized protein</fullName>
    </submittedName>
</protein>
<comment type="caution">
    <text evidence="1">The sequence shown here is derived from an EMBL/GenBank/DDBJ whole genome shotgun (WGS) entry which is preliminary data.</text>
</comment>
<gene>
    <name evidence="1" type="ORF">HKD32_13775</name>
</gene>
<reference evidence="1" key="1">
    <citation type="submission" date="2020-04" db="EMBL/GenBank/DDBJ databases">
        <authorList>
            <person name="Sombolestani A."/>
        </authorList>
    </citation>
    <scope>NUCLEOTIDE SEQUENCE</scope>
    <source>
        <strain evidence="1">R71697</strain>
    </source>
</reference>